<dbReference type="NCBIfam" id="TIGR04335">
    <property type="entry name" value="AmmeMemoSam_A"/>
    <property type="match status" value="1"/>
</dbReference>
<dbReference type="InterPro" id="IPR036071">
    <property type="entry name" value="AMMECR1_dom_sf"/>
</dbReference>
<protein>
    <recommendedName>
        <fullName evidence="1">Protein AC482_03090</fullName>
    </recommendedName>
</protein>
<dbReference type="AlphaFoldDB" id="A0A0M0BQN2"/>
<comment type="caution">
    <text evidence="3">The sequence shown here is derived from an EMBL/GenBank/DDBJ whole genome shotgun (WGS) entry which is preliminary data.</text>
</comment>
<organism evidence="3 4">
    <name type="scientific">miscellaneous Crenarchaeota group-15 archaeon DG-45</name>
    <dbReference type="NCBI Taxonomy" id="1685127"/>
    <lineage>
        <taxon>Archaea</taxon>
        <taxon>Candidatus Bathyarchaeota</taxon>
        <taxon>MCG-15</taxon>
    </lineage>
</organism>
<dbReference type="Gene3D" id="3.30.1490.150">
    <property type="entry name" value="Hypothetical protein ph0010, domain 2"/>
    <property type="match status" value="1"/>
</dbReference>
<dbReference type="InterPro" id="IPR023473">
    <property type="entry name" value="AMMECR1"/>
</dbReference>
<dbReference type="Gene3D" id="3.30.700.20">
    <property type="entry name" value="Hypothetical protein ph0010, domain 1"/>
    <property type="match status" value="1"/>
</dbReference>
<dbReference type="PATRIC" id="fig|1685127.3.peg.873"/>
<dbReference type="InterPro" id="IPR027485">
    <property type="entry name" value="AMMECR1_N"/>
</dbReference>
<proteinExistence type="inferred from homology"/>
<dbReference type="InterPro" id="IPR023472">
    <property type="entry name" value="Uncharacterised_MJ0810"/>
</dbReference>
<dbReference type="EMBL" id="LFWZ01000022">
    <property type="protein sequence ID" value="KON30759.1"/>
    <property type="molecule type" value="Genomic_DNA"/>
</dbReference>
<dbReference type="NCBIfam" id="TIGR00296">
    <property type="entry name" value="TIGR00296 family protein"/>
    <property type="match status" value="1"/>
</dbReference>
<dbReference type="InterPro" id="IPR027623">
    <property type="entry name" value="AmmeMemoSam_A"/>
</dbReference>
<gene>
    <name evidence="3" type="ORF">AC482_03090</name>
</gene>
<dbReference type="PANTHER" id="PTHR13016">
    <property type="entry name" value="AMMECR1 HOMOLOG"/>
    <property type="match status" value="1"/>
</dbReference>
<name>A0A0M0BQN2_9ARCH</name>
<evidence type="ECO:0000256" key="1">
    <source>
        <dbReference type="HAMAP-Rule" id="MF_00645"/>
    </source>
</evidence>
<dbReference type="HAMAP" id="MF_00645">
    <property type="entry name" value="AMMECR1"/>
    <property type="match status" value="1"/>
</dbReference>
<dbReference type="PROSITE" id="PS51112">
    <property type="entry name" value="AMMECR1"/>
    <property type="match status" value="1"/>
</dbReference>
<evidence type="ECO:0000259" key="2">
    <source>
        <dbReference type="PROSITE" id="PS51112"/>
    </source>
</evidence>
<dbReference type="PANTHER" id="PTHR13016:SF0">
    <property type="entry name" value="AMME SYNDROME CANDIDATE GENE 1 PROTEIN"/>
    <property type="match status" value="1"/>
</dbReference>
<accession>A0A0M0BQN2</accession>
<reference evidence="3 4" key="1">
    <citation type="submission" date="2015-06" db="EMBL/GenBank/DDBJ databases">
        <title>New insights into the roles of widespread benthic archaea in carbon and nitrogen cycling.</title>
        <authorList>
            <person name="Lazar C.S."/>
            <person name="Baker B.J."/>
            <person name="Seitz K.W."/>
            <person name="Hyde A.S."/>
            <person name="Dick G.J."/>
            <person name="Hinrichs K.-U."/>
            <person name="Teske A.P."/>
        </authorList>
    </citation>
    <scope>NUCLEOTIDE SEQUENCE [LARGE SCALE GENOMIC DNA]</scope>
    <source>
        <strain evidence="3">DG-45</strain>
    </source>
</reference>
<evidence type="ECO:0000313" key="4">
    <source>
        <dbReference type="Proteomes" id="UP000037210"/>
    </source>
</evidence>
<dbReference type="Proteomes" id="UP000037210">
    <property type="component" value="Unassembled WGS sequence"/>
</dbReference>
<dbReference type="SUPFAM" id="SSF143447">
    <property type="entry name" value="AMMECR1-like"/>
    <property type="match status" value="1"/>
</dbReference>
<dbReference type="Pfam" id="PF01871">
    <property type="entry name" value="AMMECR1"/>
    <property type="match status" value="1"/>
</dbReference>
<dbReference type="InterPro" id="IPR002733">
    <property type="entry name" value="AMMECR1_domain"/>
</dbReference>
<evidence type="ECO:0000313" key="3">
    <source>
        <dbReference type="EMBL" id="KON30759.1"/>
    </source>
</evidence>
<sequence>MTFELSHDEGAYLVRLARRAIEARLAGEAVEPVEAPERLRRPCGVFVTLNTVEGSGRRLRGCIGFPYPQMPLAEAVVDSAVSAAFGDPRFGPVSSGEMGRIAVEVSVLTPPEPVRVERPDRYPGSIEVGRDGLIVSRGGRRGLLLPQVPVEWGWDAEEFLTQCCLKAWLPPDAWLTPGTEVERFQALVFGEEEPGGGVRREELMDR</sequence>
<feature type="domain" description="AMMECR1" evidence="2">
    <location>
        <begin position="8"/>
        <end position="200"/>
    </location>
</feature>